<dbReference type="Pfam" id="PF13791">
    <property type="entry name" value="Sigma_reg_C"/>
    <property type="match status" value="1"/>
</dbReference>
<dbReference type="RefSeq" id="WP_188367149.1">
    <property type="nucleotide sequence ID" value="NZ_BMDT01000003.1"/>
</dbReference>
<evidence type="ECO:0000313" key="4">
    <source>
        <dbReference type="Proteomes" id="UP000622610"/>
    </source>
</evidence>
<keyword evidence="1" id="KW-0472">Membrane</keyword>
<reference evidence="3" key="1">
    <citation type="journal article" date="2014" name="Int. J. Syst. Evol. Microbiol.">
        <title>Complete genome sequence of Corynebacterium casei LMG S-19264T (=DSM 44701T), isolated from a smear-ripened cheese.</title>
        <authorList>
            <consortium name="US DOE Joint Genome Institute (JGI-PGF)"/>
            <person name="Walter F."/>
            <person name="Albersmeier A."/>
            <person name="Kalinowski J."/>
            <person name="Ruckert C."/>
        </authorList>
    </citation>
    <scope>NUCLEOTIDE SEQUENCE</scope>
    <source>
        <strain evidence="3">CCM 8433</strain>
    </source>
</reference>
<protein>
    <recommendedName>
        <fullName evidence="2">Sigma factor regulator C-terminal domain-containing protein</fullName>
    </recommendedName>
</protein>
<evidence type="ECO:0000313" key="3">
    <source>
        <dbReference type="EMBL" id="GGI65311.1"/>
    </source>
</evidence>
<gene>
    <name evidence="3" type="ORF">GCM10011482_09650</name>
</gene>
<organism evidence="3 4">
    <name type="scientific">Enterococcus alcedinis</name>
    <dbReference type="NCBI Taxonomy" id="1274384"/>
    <lineage>
        <taxon>Bacteria</taxon>
        <taxon>Bacillati</taxon>
        <taxon>Bacillota</taxon>
        <taxon>Bacilli</taxon>
        <taxon>Lactobacillales</taxon>
        <taxon>Enterococcaceae</taxon>
        <taxon>Enterococcus</taxon>
    </lineage>
</organism>
<dbReference type="EMBL" id="BMDT01000003">
    <property type="protein sequence ID" value="GGI65311.1"/>
    <property type="molecule type" value="Genomic_DNA"/>
</dbReference>
<dbReference type="Proteomes" id="UP000622610">
    <property type="component" value="Unassembled WGS sequence"/>
</dbReference>
<proteinExistence type="predicted"/>
<feature type="domain" description="Sigma factor regulator C-terminal" evidence="2">
    <location>
        <begin position="228"/>
        <end position="384"/>
    </location>
</feature>
<sequence>MTDWQALIKRVKNKQATPEEQALFEEKRAEYQAFQDYLLEDEWERIVEKPAMDLPEESFQKMKRATNRRIVIKILLVLLCLVGILGIGNYIGKKVMDRFYYNPTVTSLESELSDLAIYDLLYTELTRPEIEWNYSQTTPLSGGNYQIQNYYQEKYALNQTPSLQVTYQIKKGKVTYPNNYENPLLDVEHYPMFLYSDRQENAQMIETTKATTLNKVKQLPKSGSVFGFFTFKEALTTQEMLEFFGKFGGVNIRGLSVENQTLEDSQNNGDLHGLGMDLMHGISAQHGNKALMEMNKEYPELFPFAYLYSRPGFTAETYEQHYLSLLRYLIDHQELLSYIPDASVTMDELKQALAYVEKNGVKINGIYFSGSVDDFLYYAQKEEVLIMDVFEASLYRQGE</sequence>
<keyword evidence="1" id="KW-0812">Transmembrane</keyword>
<keyword evidence="4" id="KW-1185">Reference proteome</keyword>
<accession>A0A917JEH9</accession>
<dbReference type="InterPro" id="IPR025672">
    <property type="entry name" value="Sigma_reg_C_dom"/>
</dbReference>
<evidence type="ECO:0000256" key="1">
    <source>
        <dbReference type="SAM" id="Phobius"/>
    </source>
</evidence>
<dbReference type="AlphaFoldDB" id="A0A917JEH9"/>
<feature type="transmembrane region" description="Helical" evidence="1">
    <location>
        <begin position="70"/>
        <end position="91"/>
    </location>
</feature>
<name>A0A917JEH9_9ENTE</name>
<evidence type="ECO:0000259" key="2">
    <source>
        <dbReference type="Pfam" id="PF13791"/>
    </source>
</evidence>
<reference evidence="3" key="2">
    <citation type="submission" date="2020-09" db="EMBL/GenBank/DDBJ databases">
        <authorList>
            <person name="Sun Q."/>
            <person name="Sedlacek I."/>
        </authorList>
    </citation>
    <scope>NUCLEOTIDE SEQUENCE</scope>
    <source>
        <strain evidence="3">CCM 8433</strain>
    </source>
</reference>
<comment type="caution">
    <text evidence="3">The sequence shown here is derived from an EMBL/GenBank/DDBJ whole genome shotgun (WGS) entry which is preliminary data.</text>
</comment>
<keyword evidence="1" id="KW-1133">Transmembrane helix</keyword>